<comment type="cofactor">
    <cofactor evidence="2 10">
        <name>FAD</name>
        <dbReference type="ChEBI" id="CHEBI:57692"/>
    </cofactor>
</comment>
<proteinExistence type="inferred from homology"/>
<evidence type="ECO:0000256" key="6">
    <source>
        <dbReference type="ARBA" id="ARBA00022643"/>
    </source>
</evidence>
<feature type="domain" description="Flavodoxin-like" evidence="11">
    <location>
        <begin position="8"/>
        <end position="152"/>
    </location>
</feature>
<dbReference type="GO" id="GO:0016226">
    <property type="term" value="P:iron-sulfur cluster assembly"/>
    <property type="evidence" value="ECO:0007669"/>
    <property type="project" value="UniProtKB-UniRule"/>
</dbReference>
<feature type="binding site" evidence="10">
    <location>
        <position position="351"/>
    </location>
    <ligand>
        <name>FAD</name>
        <dbReference type="ChEBI" id="CHEBI:57692"/>
    </ligand>
</feature>
<dbReference type="SUPFAM" id="SSF63380">
    <property type="entry name" value="Riboflavin synthase domain-like"/>
    <property type="match status" value="1"/>
</dbReference>
<dbReference type="EMBL" id="JANEYF010003362">
    <property type="protein sequence ID" value="KAJ8937008.1"/>
    <property type="molecule type" value="Genomic_DNA"/>
</dbReference>
<dbReference type="InterPro" id="IPR001433">
    <property type="entry name" value="OxRdtase_FAD/NAD-bd"/>
</dbReference>
<dbReference type="InterPro" id="IPR039261">
    <property type="entry name" value="FNR_nucleotide-bd"/>
</dbReference>
<dbReference type="InterPro" id="IPR001709">
    <property type="entry name" value="Flavoprot_Pyr_Nucl_cyt_Rdtase"/>
</dbReference>
<protein>
    <recommendedName>
        <fullName evidence="10">NADPH-dependent diflavin oxidoreductase 1</fullName>
        <ecNumber evidence="10">1.18.1.-</ecNumber>
    </recommendedName>
    <alternativeName>
        <fullName evidence="10">NADPH-dependent FMN and FAD-containing oxidoreductase</fullName>
    </alternativeName>
</protein>
<dbReference type="InterPro" id="IPR023173">
    <property type="entry name" value="NADPH_Cyt_P450_Rdtase_alpha"/>
</dbReference>
<evidence type="ECO:0000256" key="10">
    <source>
        <dbReference type="HAMAP-Rule" id="MF_03178"/>
    </source>
</evidence>
<dbReference type="InterPro" id="IPR028879">
    <property type="entry name" value="NDOR1"/>
</dbReference>
<organism evidence="13 14">
    <name type="scientific">Rhamnusium bicolor</name>
    <dbReference type="NCBI Taxonomy" id="1586634"/>
    <lineage>
        <taxon>Eukaryota</taxon>
        <taxon>Metazoa</taxon>
        <taxon>Ecdysozoa</taxon>
        <taxon>Arthropoda</taxon>
        <taxon>Hexapoda</taxon>
        <taxon>Insecta</taxon>
        <taxon>Pterygota</taxon>
        <taxon>Neoptera</taxon>
        <taxon>Endopterygota</taxon>
        <taxon>Coleoptera</taxon>
        <taxon>Polyphaga</taxon>
        <taxon>Cucujiformia</taxon>
        <taxon>Chrysomeloidea</taxon>
        <taxon>Cerambycidae</taxon>
        <taxon>Lepturinae</taxon>
        <taxon>Rhagiini</taxon>
        <taxon>Rhamnusium</taxon>
    </lineage>
</organism>
<feature type="binding site" evidence="10">
    <location>
        <position position="458"/>
    </location>
    <ligand>
        <name>NADP(+)</name>
        <dbReference type="ChEBI" id="CHEBI:58349"/>
    </ligand>
</feature>
<feature type="binding site" evidence="10">
    <location>
        <begin position="516"/>
        <end position="517"/>
    </location>
    <ligand>
        <name>NADP(+)</name>
        <dbReference type="ChEBI" id="CHEBI:58349"/>
    </ligand>
</feature>
<evidence type="ECO:0000256" key="5">
    <source>
        <dbReference type="ARBA" id="ARBA00022630"/>
    </source>
</evidence>
<evidence type="ECO:0000313" key="14">
    <source>
        <dbReference type="Proteomes" id="UP001162156"/>
    </source>
</evidence>
<comment type="caution">
    <text evidence="10">Lacks conserved residue(s) required for the propagation of feature annotation.</text>
</comment>
<dbReference type="FunFam" id="3.40.50.80:FF:000030">
    <property type="entry name" value="NADPH-dependent diflavin oxidoreductase 1"/>
    <property type="match status" value="1"/>
</dbReference>
<name>A0AAV8XG36_9CUCU</name>
<comment type="cofactor">
    <cofactor evidence="1 10">
        <name>FMN</name>
        <dbReference type="ChEBI" id="CHEBI:58210"/>
    </cofactor>
</comment>
<keyword evidence="5 10" id="KW-0285">Flavoprotein</keyword>
<dbReference type="PROSITE" id="PS50902">
    <property type="entry name" value="FLAVODOXIN_LIKE"/>
    <property type="match status" value="1"/>
</dbReference>
<evidence type="ECO:0000256" key="2">
    <source>
        <dbReference type="ARBA" id="ARBA00001974"/>
    </source>
</evidence>
<dbReference type="AlphaFoldDB" id="A0AAV8XG36"/>
<feature type="binding site" evidence="10">
    <location>
        <begin position="99"/>
        <end position="108"/>
    </location>
    <ligand>
        <name>FMN</name>
        <dbReference type="ChEBI" id="CHEBI:58210"/>
    </ligand>
</feature>
<dbReference type="Proteomes" id="UP001162156">
    <property type="component" value="Unassembled WGS sequence"/>
</dbReference>
<dbReference type="GO" id="GO:0005829">
    <property type="term" value="C:cytosol"/>
    <property type="evidence" value="ECO:0007669"/>
    <property type="project" value="TreeGrafter"/>
</dbReference>
<dbReference type="FunFam" id="3.40.50.360:FF:000015">
    <property type="entry name" value="NADPH-dependent diflavin oxidoreductase 1"/>
    <property type="match status" value="1"/>
</dbReference>
<feature type="binding site" evidence="10">
    <location>
        <begin position="522"/>
        <end position="526"/>
    </location>
    <ligand>
        <name>NADP(+)</name>
        <dbReference type="ChEBI" id="CHEBI:58349"/>
    </ligand>
</feature>
<dbReference type="GO" id="GO:0160246">
    <property type="term" value="F:NADPH-iron-sulfur [2Fe-2S] protein oxidoreductase activity"/>
    <property type="evidence" value="ECO:0007669"/>
    <property type="project" value="InterPro"/>
</dbReference>
<comment type="similarity">
    <text evidence="10">Belongs to the NADPH-dependent diflavin oxidoreductase NDOR1 family.</text>
</comment>
<comment type="catalytic activity">
    <reaction evidence="10">
        <text>2 oxidized [2Fe-2S]-[protein] + NADPH = 2 reduced [2Fe-2S]-[protein] + NADP(+) + H(+)</text>
        <dbReference type="Rhea" id="RHEA:67716"/>
        <dbReference type="Rhea" id="RHEA-COMP:17327"/>
        <dbReference type="Rhea" id="RHEA-COMP:17328"/>
        <dbReference type="ChEBI" id="CHEBI:15378"/>
        <dbReference type="ChEBI" id="CHEBI:33737"/>
        <dbReference type="ChEBI" id="CHEBI:33738"/>
        <dbReference type="ChEBI" id="CHEBI:57783"/>
        <dbReference type="ChEBI" id="CHEBI:58349"/>
    </reaction>
</comment>
<dbReference type="Gene3D" id="1.20.990.10">
    <property type="entry name" value="NADPH-cytochrome p450 Reductase, Chain A, domain 3"/>
    <property type="match status" value="1"/>
</dbReference>
<evidence type="ECO:0000259" key="12">
    <source>
        <dbReference type="PROSITE" id="PS51384"/>
    </source>
</evidence>
<feature type="binding site" evidence="10">
    <location>
        <begin position="14"/>
        <end position="19"/>
    </location>
    <ligand>
        <name>FMN</name>
        <dbReference type="ChEBI" id="CHEBI:58210"/>
    </ligand>
</feature>
<dbReference type="Gene3D" id="2.40.30.10">
    <property type="entry name" value="Translation factors"/>
    <property type="match status" value="1"/>
</dbReference>
<dbReference type="InterPro" id="IPR017927">
    <property type="entry name" value="FAD-bd_FR_type"/>
</dbReference>
<keyword evidence="8 10" id="KW-0521">NADP</keyword>
<dbReference type="PROSITE" id="PS51384">
    <property type="entry name" value="FAD_FR"/>
    <property type="match status" value="1"/>
</dbReference>
<comment type="similarity">
    <text evidence="10">In the C-terminal section; belongs to the flavoprotein pyridine nucleotide cytochrome reductase family.</text>
</comment>
<dbReference type="PANTHER" id="PTHR19384:SF10">
    <property type="entry name" value="NADPH-DEPENDENT DIFLAVIN OXIDOREDUCTASE 1"/>
    <property type="match status" value="1"/>
</dbReference>
<dbReference type="InterPro" id="IPR008254">
    <property type="entry name" value="Flavodoxin/NO_synth"/>
</dbReference>
<evidence type="ECO:0000256" key="7">
    <source>
        <dbReference type="ARBA" id="ARBA00022827"/>
    </source>
</evidence>
<keyword evidence="9 10" id="KW-0560">Oxidoreductase</keyword>
<accession>A0AAV8XG36</accession>
<feature type="binding site" evidence="10">
    <location>
        <begin position="383"/>
        <end position="386"/>
    </location>
    <ligand>
        <name>FAD</name>
        <dbReference type="ChEBI" id="CHEBI:57692"/>
    </ligand>
</feature>
<sequence length="597" mass="68896">MNYANEKLTILYGSQTGNAQDLAERIWRESKRFYFRSTVKSLDEYNVLELINEKCVLFVCSTTGQGEEPDNMKVFWKFLLRKNLPTDALSNLRYTVFGLGDSSYIKFNFVAKRLHKRLLQLGAQALLPLGLGDDQHDLGYDAAADPWIEELWKNLLVLYPLPSGTHPLPKNYTILPRWNVSDDTSSTLKNANKLQSIYYSTRRSTDFIATILENKRETDPEHFQDVRLLKLKTDGQDYVPGDLIVLRPRNLSWQVEEFKEVLSSNGVSIVPETNLNITQNDPEIPVPDVLKYKPTFEQLCDEYFDLMAIPRRHTFNILAQITDSDLEKEKCLEFTVAEGQTDMYAYTNRPRRNIVEVLRDFPHATKNITKEILFEILPPIKPREFSIASSYKAHHDEIHILLAVVKYKTKLVKERMGLCSNYLADLEKGHQLTAWIKHGSFNFPKDADCPVIMVGPGTGVAPFRNYIFERSIEGNSNPENLILFYGCRYKNKDFLCKDEFVKLQKKNKLNLISAFSRDQDGKIYVQDKILENKTLVWGALQKKAFIFIAGNAKLMPQEVRKAFVSVCMECGEMSENDAIRFIETMEKTSRYQTECWS</sequence>
<dbReference type="InterPro" id="IPR001094">
    <property type="entry name" value="Flavdoxin-like"/>
</dbReference>
<dbReference type="SUPFAM" id="SSF52218">
    <property type="entry name" value="Flavoproteins"/>
    <property type="match status" value="1"/>
</dbReference>
<dbReference type="PRINTS" id="PR00371">
    <property type="entry name" value="FPNCR"/>
</dbReference>
<dbReference type="GO" id="GO:0010181">
    <property type="term" value="F:FMN binding"/>
    <property type="evidence" value="ECO:0007669"/>
    <property type="project" value="UniProtKB-UniRule"/>
</dbReference>
<evidence type="ECO:0000313" key="13">
    <source>
        <dbReference type="EMBL" id="KAJ8937008.1"/>
    </source>
</evidence>
<dbReference type="Pfam" id="PF00258">
    <property type="entry name" value="Flavodoxin_1"/>
    <property type="match status" value="1"/>
</dbReference>
<feature type="binding site" evidence="10">
    <location>
        <position position="596"/>
    </location>
    <ligand>
        <name>FAD</name>
        <dbReference type="ChEBI" id="CHEBI:57692"/>
    </ligand>
</feature>
<dbReference type="Gene3D" id="3.40.50.80">
    <property type="entry name" value="Nucleotide-binding domain of ferredoxin-NADP reductase (FNR) module"/>
    <property type="match status" value="1"/>
</dbReference>
<evidence type="ECO:0000259" key="11">
    <source>
        <dbReference type="PROSITE" id="PS50902"/>
    </source>
</evidence>
<dbReference type="GO" id="GO:0050660">
    <property type="term" value="F:flavin adenine dinucleotide binding"/>
    <property type="evidence" value="ECO:0007669"/>
    <property type="project" value="UniProtKB-UniRule"/>
</dbReference>
<gene>
    <name evidence="13" type="ORF">NQ314_012090</name>
</gene>
<reference evidence="13" key="1">
    <citation type="journal article" date="2023" name="Insect Mol. Biol.">
        <title>Genome sequencing provides insights into the evolution of gene families encoding plant cell wall-degrading enzymes in longhorned beetles.</title>
        <authorList>
            <person name="Shin N.R."/>
            <person name="Okamura Y."/>
            <person name="Kirsch R."/>
            <person name="Pauchet Y."/>
        </authorList>
    </citation>
    <scope>NUCLEOTIDE SEQUENCE</scope>
    <source>
        <strain evidence="13">RBIC_L_NR</strain>
    </source>
</reference>
<comment type="subcellular location">
    <subcellularLocation>
        <location evidence="3 10">Cytoplasm</location>
    </subcellularLocation>
</comment>
<comment type="caution">
    <text evidence="13">The sequence shown here is derived from an EMBL/GenBank/DDBJ whole genome shotgun (WGS) entry which is preliminary data.</text>
</comment>
<evidence type="ECO:0000256" key="8">
    <source>
        <dbReference type="ARBA" id="ARBA00022857"/>
    </source>
</evidence>
<comment type="similarity">
    <text evidence="10">In the N-terminal section; belongs to the flavodoxin family.</text>
</comment>
<dbReference type="PRINTS" id="PR00369">
    <property type="entry name" value="FLAVODOXIN"/>
</dbReference>
<evidence type="ECO:0000256" key="1">
    <source>
        <dbReference type="ARBA" id="ARBA00001917"/>
    </source>
</evidence>
<dbReference type="InterPro" id="IPR029039">
    <property type="entry name" value="Flavoprotein-like_sf"/>
</dbReference>
<evidence type="ECO:0000256" key="4">
    <source>
        <dbReference type="ARBA" id="ARBA00022490"/>
    </source>
</evidence>
<dbReference type="Gene3D" id="3.40.50.360">
    <property type="match status" value="1"/>
</dbReference>
<feature type="domain" description="FAD-binding FR-type" evidence="12">
    <location>
        <begin position="204"/>
        <end position="444"/>
    </location>
</feature>
<feature type="binding site" evidence="10">
    <location>
        <begin position="417"/>
        <end position="420"/>
    </location>
    <ligand>
        <name>FAD</name>
        <dbReference type="ChEBI" id="CHEBI:57692"/>
    </ligand>
</feature>
<feature type="binding site" evidence="10">
    <location>
        <begin position="61"/>
        <end position="64"/>
    </location>
    <ligand>
        <name>FMN</name>
        <dbReference type="ChEBI" id="CHEBI:58210"/>
    </ligand>
</feature>
<dbReference type="GO" id="GO:0016651">
    <property type="term" value="F:oxidoreductase activity, acting on NAD(P)H"/>
    <property type="evidence" value="ECO:0007669"/>
    <property type="project" value="UniProtKB-UniRule"/>
</dbReference>
<keyword evidence="6 10" id="KW-0288">FMN</keyword>
<dbReference type="Pfam" id="PF00667">
    <property type="entry name" value="FAD_binding_1"/>
    <property type="match status" value="1"/>
</dbReference>
<keyword evidence="4 10" id="KW-0963">Cytoplasm</keyword>
<dbReference type="InterPro" id="IPR017938">
    <property type="entry name" value="Riboflavin_synthase-like_b-brl"/>
</dbReference>
<dbReference type="EC" id="1.18.1.-" evidence="10"/>
<comment type="function">
    <text evidence="10">NADPH-dependent reductase which is a central component of the cytosolic iron-sulfur (Fe-S) protein assembly (CIA) machinery. Transfers electrons from NADPH via its FAD and FMN prosthetic groups to the [2Fe-2S] cluster of the anamorsin/DRE2 homolog, another key component of the CIA machinery. In turn, this reduced cluster provides electrons for assembly of cytosolic iron-sulfur cluster proteins.</text>
</comment>
<dbReference type="InterPro" id="IPR003097">
    <property type="entry name" value="CysJ-like_FAD-binding"/>
</dbReference>
<dbReference type="GO" id="GO:0005634">
    <property type="term" value="C:nucleus"/>
    <property type="evidence" value="ECO:0007669"/>
    <property type="project" value="UniProtKB-ARBA"/>
</dbReference>
<keyword evidence="14" id="KW-1185">Reference proteome</keyword>
<evidence type="ECO:0000256" key="9">
    <source>
        <dbReference type="ARBA" id="ARBA00023002"/>
    </source>
</evidence>
<dbReference type="Pfam" id="PF00175">
    <property type="entry name" value="NAD_binding_1"/>
    <property type="match status" value="1"/>
</dbReference>
<evidence type="ECO:0000256" key="3">
    <source>
        <dbReference type="ARBA" id="ARBA00004496"/>
    </source>
</evidence>
<dbReference type="SUPFAM" id="SSF52343">
    <property type="entry name" value="Ferredoxin reductase-like, C-terminal NADP-linked domain"/>
    <property type="match status" value="1"/>
</dbReference>
<feature type="binding site" evidence="10">
    <location>
        <position position="134"/>
    </location>
    <ligand>
        <name>FMN</name>
        <dbReference type="ChEBI" id="CHEBI:58210"/>
    </ligand>
</feature>
<keyword evidence="7 10" id="KW-0274">FAD</keyword>
<dbReference type="HAMAP" id="MF_03178">
    <property type="entry name" value="NDOR1"/>
    <property type="match status" value="1"/>
</dbReference>
<dbReference type="PANTHER" id="PTHR19384">
    <property type="entry name" value="NITRIC OXIDE SYNTHASE-RELATED"/>
    <property type="match status" value="1"/>
</dbReference>
<dbReference type="GO" id="GO:0050661">
    <property type="term" value="F:NADP binding"/>
    <property type="evidence" value="ECO:0007669"/>
    <property type="project" value="UniProtKB-UniRule"/>
</dbReference>